<proteinExistence type="predicted"/>
<dbReference type="AlphaFoldDB" id="A0A1R0KZ31"/>
<protein>
    <recommendedName>
        <fullName evidence="4">RNA-binding protein</fullName>
    </recommendedName>
</protein>
<keyword evidence="3" id="KW-1185">Reference proteome</keyword>
<dbReference type="RefSeq" id="WP_076157790.1">
    <property type="nucleotide sequence ID" value="NZ_JBEZVB010000060.1"/>
</dbReference>
<dbReference type="Proteomes" id="UP000187486">
    <property type="component" value="Unassembled WGS sequence"/>
</dbReference>
<dbReference type="Pfam" id="PF13517">
    <property type="entry name" value="FG-GAP_3"/>
    <property type="match status" value="2"/>
</dbReference>
<reference evidence="2 3" key="1">
    <citation type="submission" date="2016-01" db="EMBL/GenBank/DDBJ databases">
        <title>Amycolatopsis coloradensis genome sequencing and assembly.</title>
        <authorList>
            <person name="Mayilraj S."/>
        </authorList>
    </citation>
    <scope>NUCLEOTIDE SEQUENCE [LARGE SCALE GENOMIC DNA]</scope>
    <source>
        <strain evidence="2 3">DSM 44225</strain>
    </source>
</reference>
<dbReference type="EMBL" id="MQUQ01000004">
    <property type="protein sequence ID" value="OLZ54606.1"/>
    <property type="molecule type" value="Genomic_DNA"/>
</dbReference>
<dbReference type="InterPro" id="IPR028994">
    <property type="entry name" value="Integrin_alpha_N"/>
</dbReference>
<keyword evidence="1" id="KW-0732">Signal</keyword>
<dbReference type="Gene3D" id="2.130.10.130">
    <property type="entry name" value="Integrin alpha, N-terminal"/>
    <property type="match status" value="1"/>
</dbReference>
<dbReference type="PANTHER" id="PTHR16026:SF0">
    <property type="entry name" value="CARTILAGE ACIDIC PROTEIN 1"/>
    <property type="match status" value="1"/>
</dbReference>
<dbReference type="OrthoDB" id="9816120at2"/>
<sequence length="632" mass="67212">MPKPWRRVVPVAVALLLCLIAGIFTARPGPSAAETRSTAGGFAFHQVPLNSTPPGARQQRRVQPDLEPIRAWISAVGAAVALADLRGLERSADFCLVDPRDDSVTVAPVPDAGGQAYPKFTLDPRPLAYDETMAPMGCVPSDLDEDGRQDLLVYYWGRSPVLFLNSAAPGTPPAAANFRPVELVSPMQVWNSTALNLGDVDGDGHLDVLVGNYFPDGAKVLDPAEGSDGRMYMQDSMGKARNAGVNRLLLTRPSGAPATLPVITDASTAFPDDSARSWTLAFGLQDLTGDSLPEMYVANDFGPDQLLLNSSVPGRVRLAEVDGDRDLLTPRSAVLGHDSFKGMGVTFTYPDGDPLPMIAVSNITTPYALHESNFAFVPTGTGADLAAGKLPYGERSEDLGLARSGWAWDIKAGDFDNSGVDQLMQATGFLKGNRNRWPELQELAMGNDQLLKYPQAWPKFVLGDDLSGHQTNPFYARTGDGRYTDLAAQIGIGAPYNTRGFAFGDVDGDGRLDALVANQWEDSLLLRNSGRSGREAADLRLVVPGAAGGERTAIGARIEAFSGDRTLRTQLFPANGHAGVSAGEAHLALPGGGSARAAITWRDGTGVHRAEIELRPGHHTVLLTSNGTAVLK</sequence>
<evidence type="ECO:0008006" key="4">
    <source>
        <dbReference type="Google" id="ProtNLM"/>
    </source>
</evidence>
<comment type="caution">
    <text evidence="2">The sequence shown here is derived from an EMBL/GenBank/DDBJ whole genome shotgun (WGS) entry which is preliminary data.</text>
</comment>
<evidence type="ECO:0000313" key="3">
    <source>
        <dbReference type="Proteomes" id="UP000187486"/>
    </source>
</evidence>
<gene>
    <name evidence="2" type="ORF">BS329_08805</name>
</gene>
<dbReference type="STRING" id="76021.BS329_08805"/>
<dbReference type="InterPro" id="IPR027039">
    <property type="entry name" value="Crtac1"/>
</dbReference>
<dbReference type="SUPFAM" id="SSF69318">
    <property type="entry name" value="Integrin alpha N-terminal domain"/>
    <property type="match status" value="1"/>
</dbReference>
<dbReference type="InterPro" id="IPR013517">
    <property type="entry name" value="FG-GAP"/>
</dbReference>
<accession>A0A1R0KZ31</accession>
<name>A0A1R0KZ31_9PSEU</name>
<organism evidence="2 3">
    <name type="scientific">Amycolatopsis coloradensis</name>
    <dbReference type="NCBI Taxonomy" id="76021"/>
    <lineage>
        <taxon>Bacteria</taxon>
        <taxon>Bacillati</taxon>
        <taxon>Actinomycetota</taxon>
        <taxon>Actinomycetes</taxon>
        <taxon>Pseudonocardiales</taxon>
        <taxon>Pseudonocardiaceae</taxon>
        <taxon>Amycolatopsis</taxon>
    </lineage>
</organism>
<evidence type="ECO:0000313" key="2">
    <source>
        <dbReference type="EMBL" id="OLZ54606.1"/>
    </source>
</evidence>
<dbReference type="PANTHER" id="PTHR16026">
    <property type="entry name" value="CARTILAGE ACIDIC PROTEIN 1"/>
    <property type="match status" value="1"/>
</dbReference>
<evidence type="ECO:0000256" key="1">
    <source>
        <dbReference type="ARBA" id="ARBA00022729"/>
    </source>
</evidence>